<dbReference type="EMBL" id="BGPR01017734">
    <property type="protein sequence ID" value="GBN77138.1"/>
    <property type="molecule type" value="Genomic_DNA"/>
</dbReference>
<dbReference type="PROSITE" id="PS50878">
    <property type="entry name" value="RT_POL"/>
    <property type="match status" value="1"/>
</dbReference>
<organism evidence="2 4">
    <name type="scientific">Araneus ventricosus</name>
    <name type="common">Orbweaver spider</name>
    <name type="synonym">Epeira ventricosa</name>
    <dbReference type="NCBI Taxonomy" id="182803"/>
    <lineage>
        <taxon>Eukaryota</taxon>
        <taxon>Metazoa</taxon>
        <taxon>Ecdysozoa</taxon>
        <taxon>Arthropoda</taxon>
        <taxon>Chelicerata</taxon>
        <taxon>Arachnida</taxon>
        <taxon>Araneae</taxon>
        <taxon>Araneomorphae</taxon>
        <taxon>Entelegynae</taxon>
        <taxon>Araneoidea</taxon>
        <taxon>Araneidae</taxon>
        <taxon>Araneus</taxon>
    </lineage>
</organism>
<dbReference type="PANTHER" id="PTHR33481:SF1">
    <property type="entry name" value="ENDONUCLEASE_EXONUCLEASE_PHOSPHATASE DOMAIN-CONTAINING PROTEIN-RELATED"/>
    <property type="match status" value="1"/>
</dbReference>
<accession>A0A4Y2RN71</accession>
<name>A0A4Y2RN71_ARAVE</name>
<evidence type="ECO:0000313" key="4">
    <source>
        <dbReference type="Proteomes" id="UP000499080"/>
    </source>
</evidence>
<dbReference type="PANTHER" id="PTHR33481">
    <property type="entry name" value="REVERSE TRANSCRIPTASE"/>
    <property type="match status" value="1"/>
</dbReference>
<reference evidence="2 4" key="1">
    <citation type="journal article" date="2019" name="Sci. Rep.">
        <title>Orb-weaving spider Araneus ventricosus genome elucidates the spidroin gene catalogue.</title>
        <authorList>
            <person name="Kono N."/>
            <person name="Nakamura H."/>
            <person name="Ohtoshi R."/>
            <person name="Moran D.A.P."/>
            <person name="Shinohara A."/>
            <person name="Yoshida Y."/>
            <person name="Fujiwara M."/>
            <person name="Mori M."/>
            <person name="Tomita M."/>
            <person name="Arakawa K."/>
        </authorList>
    </citation>
    <scope>NUCLEOTIDE SEQUENCE [LARGE SCALE GENOMIC DNA]</scope>
</reference>
<gene>
    <name evidence="3" type="ORF">AVEN_15722_1</name>
    <name evidence="2" type="ORF">AVEN_28261_1</name>
</gene>
<dbReference type="Proteomes" id="UP000499080">
    <property type="component" value="Unassembled WGS sequence"/>
</dbReference>
<dbReference type="InterPro" id="IPR000477">
    <property type="entry name" value="RT_dom"/>
</dbReference>
<evidence type="ECO:0000313" key="3">
    <source>
        <dbReference type="EMBL" id="GBN77158.1"/>
    </source>
</evidence>
<sequence>MHLAVFIDVQKAAFDRVWIEGLIHELIKYKTPPHLLQLLKSYLEERKFTVKIGNNICEAKIKRAGIQQGGKISPVPYSLYVNGIPKMHETLLGMYADDTAILAKNKNHKYTVAALNQHLAKLDDQFLK</sequence>
<evidence type="ECO:0000259" key="1">
    <source>
        <dbReference type="PROSITE" id="PS50878"/>
    </source>
</evidence>
<evidence type="ECO:0000313" key="2">
    <source>
        <dbReference type="EMBL" id="GBN77138.1"/>
    </source>
</evidence>
<feature type="domain" description="Reverse transcriptase" evidence="1">
    <location>
        <begin position="1"/>
        <end position="128"/>
    </location>
</feature>
<dbReference type="Pfam" id="PF00078">
    <property type="entry name" value="RVT_1"/>
    <property type="match status" value="1"/>
</dbReference>
<comment type="caution">
    <text evidence="2">The sequence shown here is derived from an EMBL/GenBank/DDBJ whole genome shotgun (WGS) entry which is preliminary data.</text>
</comment>
<keyword evidence="4" id="KW-1185">Reference proteome</keyword>
<protein>
    <recommendedName>
        <fullName evidence="1">Reverse transcriptase domain-containing protein</fullName>
    </recommendedName>
</protein>
<dbReference type="EMBL" id="BGPR01017740">
    <property type="protein sequence ID" value="GBN77158.1"/>
    <property type="molecule type" value="Genomic_DNA"/>
</dbReference>
<proteinExistence type="predicted"/>
<dbReference type="OrthoDB" id="6514966at2759"/>
<dbReference type="AlphaFoldDB" id="A0A4Y2RN71"/>